<dbReference type="Proteomes" id="UP000576393">
    <property type="component" value="Unassembled WGS sequence"/>
</dbReference>
<reference evidence="1 2" key="1">
    <citation type="submission" date="2020-07" db="EMBL/GenBank/DDBJ databases">
        <title>Sequencing the genomes of 1000 actinobacteria strains.</title>
        <authorList>
            <person name="Klenk H.-P."/>
        </authorList>
    </citation>
    <scope>NUCLEOTIDE SEQUENCE [LARGE SCALE GENOMIC DNA]</scope>
    <source>
        <strain evidence="1 2">DSM 45763</strain>
    </source>
</reference>
<keyword evidence="2" id="KW-1185">Reference proteome</keyword>
<proteinExistence type="predicted"/>
<evidence type="ECO:0000313" key="2">
    <source>
        <dbReference type="Proteomes" id="UP000576393"/>
    </source>
</evidence>
<sequence length="39" mass="4379">MFRAKSCKCRNSALSEYRKDGKRMTVRGKVARGLSSGRS</sequence>
<protein>
    <submittedName>
        <fullName evidence="1">Uncharacterized protein</fullName>
    </submittedName>
</protein>
<dbReference type="EMBL" id="JACCCO010000001">
    <property type="protein sequence ID" value="NYF38447.1"/>
    <property type="molecule type" value="Genomic_DNA"/>
</dbReference>
<accession>A0A852UMC3</accession>
<name>A0A852UMC3_9ACTN</name>
<evidence type="ECO:0000313" key="1">
    <source>
        <dbReference type="EMBL" id="NYF38447.1"/>
    </source>
</evidence>
<comment type="caution">
    <text evidence="1">The sequence shown here is derived from an EMBL/GenBank/DDBJ whole genome shotgun (WGS) entry which is preliminary data.</text>
</comment>
<gene>
    <name evidence="1" type="ORF">HDA43_000606</name>
</gene>
<organism evidence="1 2">
    <name type="scientific">Streptosporangium sandarakinum</name>
    <dbReference type="NCBI Taxonomy" id="1260955"/>
    <lineage>
        <taxon>Bacteria</taxon>
        <taxon>Bacillati</taxon>
        <taxon>Actinomycetota</taxon>
        <taxon>Actinomycetes</taxon>
        <taxon>Streptosporangiales</taxon>
        <taxon>Streptosporangiaceae</taxon>
        <taxon>Streptosporangium</taxon>
    </lineage>
</organism>
<dbReference type="AlphaFoldDB" id="A0A852UMC3"/>